<evidence type="ECO:0000256" key="1">
    <source>
        <dbReference type="ARBA" id="ARBA00010617"/>
    </source>
</evidence>
<dbReference type="InterPro" id="IPR036396">
    <property type="entry name" value="Cyt_P450_sf"/>
</dbReference>
<dbReference type="RefSeq" id="WP_285661177.1">
    <property type="nucleotide sequence ID" value="NZ_BSTX01000001.1"/>
</dbReference>
<dbReference type="GO" id="GO:0004497">
    <property type="term" value="F:monooxygenase activity"/>
    <property type="evidence" value="ECO:0007669"/>
    <property type="project" value="UniProtKB-KW"/>
</dbReference>
<evidence type="ECO:0000256" key="6">
    <source>
        <dbReference type="ARBA" id="ARBA00023033"/>
    </source>
</evidence>
<keyword evidence="5" id="KW-0408">Iron</keyword>
<dbReference type="PANTHER" id="PTHR46696:SF1">
    <property type="entry name" value="CYTOCHROME P450 YJIB-RELATED"/>
    <property type="match status" value="1"/>
</dbReference>
<dbReference type="FunFam" id="1.10.630.10:FF:000018">
    <property type="entry name" value="Cytochrome P450 monooxygenase"/>
    <property type="match status" value="1"/>
</dbReference>
<dbReference type="GO" id="GO:0016705">
    <property type="term" value="F:oxidoreductase activity, acting on paired donors, with incorporation or reduction of molecular oxygen"/>
    <property type="evidence" value="ECO:0007669"/>
    <property type="project" value="InterPro"/>
</dbReference>
<dbReference type="GO" id="GO:0017000">
    <property type="term" value="P:antibiotic biosynthetic process"/>
    <property type="evidence" value="ECO:0007669"/>
    <property type="project" value="UniProtKB-ARBA"/>
</dbReference>
<sequence>MLPSIDLTDPGVLADPFAAHGRARELSPVVTLDAPGMPPMWTVTRHAEGRAALADARLEMRPASFAMRPDVPEHCRPYMRSMQEVEGEEHARLRRAVAPAFTRGAAEDFRERAARLAGELLDGLSGETDLLAAFARPLPSDVIAELVGVPATDRPQWREWGAAVSIGHGPAFAAAIPGIVDAARRAVHHEGVLTALAHSGLDGTELAALVWQLLLGGQTPTNLIANAVRVLLTTPGAWETLRDDESLLPGAVEELTRWCGPQLMTFPRFAREDVEVGGVTIPAGSMVTVSIAAANRDPRVFAEPERLDLRRESCPHLGYAHGPHFCLGAPLARVQTEEALRALLRRFPKTRAADTPAHWLPDPGTLRLAALPVVLG</sequence>
<evidence type="ECO:0000256" key="5">
    <source>
        <dbReference type="ARBA" id="ARBA00023004"/>
    </source>
</evidence>
<dbReference type="SUPFAM" id="SSF48264">
    <property type="entry name" value="Cytochrome P450"/>
    <property type="match status" value="1"/>
</dbReference>
<reference evidence="7" key="1">
    <citation type="submission" date="2023-03" db="EMBL/GenBank/DDBJ databases">
        <title>Actinorhabdospora filicis NBRC 111898.</title>
        <authorList>
            <person name="Ichikawa N."/>
            <person name="Sato H."/>
            <person name="Tonouchi N."/>
        </authorList>
    </citation>
    <scope>NUCLEOTIDE SEQUENCE</scope>
    <source>
        <strain evidence="7">NBRC 111898</strain>
    </source>
</reference>
<proteinExistence type="inferred from homology"/>
<keyword evidence="2" id="KW-0349">Heme</keyword>
<evidence type="ECO:0000313" key="7">
    <source>
        <dbReference type="EMBL" id="GLZ75975.1"/>
    </source>
</evidence>
<comment type="similarity">
    <text evidence="1">Belongs to the cytochrome P450 family.</text>
</comment>
<dbReference type="PANTHER" id="PTHR46696">
    <property type="entry name" value="P450, PUTATIVE (EUROFUNG)-RELATED"/>
    <property type="match status" value="1"/>
</dbReference>
<evidence type="ECO:0000256" key="4">
    <source>
        <dbReference type="ARBA" id="ARBA00023002"/>
    </source>
</evidence>
<evidence type="ECO:0000313" key="8">
    <source>
        <dbReference type="Proteomes" id="UP001165079"/>
    </source>
</evidence>
<dbReference type="EMBL" id="BSTX01000001">
    <property type="protein sequence ID" value="GLZ75975.1"/>
    <property type="molecule type" value="Genomic_DNA"/>
</dbReference>
<name>A0A9W6SHA9_9ACTN</name>
<dbReference type="Proteomes" id="UP001165079">
    <property type="component" value="Unassembled WGS sequence"/>
</dbReference>
<dbReference type="PRINTS" id="PR00359">
    <property type="entry name" value="BP450"/>
</dbReference>
<organism evidence="7 8">
    <name type="scientific">Actinorhabdospora filicis</name>
    <dbReference type="NCBI Taxonomy" id="1785913"/>
    <lineage>
        <taxon>Bacteria</taxon>
        <taxon>Bacillati</taxon>
        <taxon>Actinomycetota</taxon>
        <taxon>Actinomycetes</taxon>
        <taxon>Micromonosporales</taxon>
        <taxon>Micromonosporaceae</taxon>
        <taxon>Actinorhabdospora</taxon>
    </lineage>
</organism>
<dbReference type="InterPro" id="IPR002397">
    <property type="entry name" value="Cyt_P450_B"/>
</dbReference>
<keyword evidence="8" id="KW-1185">Reference proteome</keyword>
<keyword evidence="4" id="KW-0560">Oxidoreductase</keyword>
<gene>
    <name evidence="7" type="ORF">Afil01_07820</name>
</gene>
<keyword evidence="3" id="KW-0479">Metal-binding</keyword>
<dbReference type="Gene3D" id="1.10.630.10">
    <property type="entry name" value="Cytochrome P450"/>
    <property type="match status" value="1"/>
</dbReference>
<dbReference type="AlphaFoldDB" id="A0A9W6SHA9"/>
<dbReference type="Pfam" id="PF00067">
    <property type="entry name" value="p450"/>
    <property type="match status" value="1"/>
</dbReference>
<keyword evidence="6" id="KW-0503">Monooxygenase</keyword>
<accession>A0A9W6SHA9</accession>
<evidence type="ECO:0000256" key="3">
    <source>
        <dbReference type="ARBA" id="ARBA00022723"/>
    </source>
</evidence>
<protein>
    <submittedName>
        <fullName evidence="7">Cytochrome P450</fullName>
    </submittedName>
</protein>
<dbReference type="GO" id="GO:0020037">
    <property type="term" value="F:heme binding"/>
    <property type="evidence" value="ECO:0007669"/>
    <property type="project" value="InterPro"/>
</dbReference>
<dbReference type="InterPro" id="IPR001128">
    <property type="entry name" value="Cyt_P450"/>
</dbReference>
<evidence type="ECO:0000256" key="2">
    <source>
        <dbReference type="ARBA" id="ARBA00022617"/>
    </source>
</evidence>
<dbReference type="GO" id="GO:0005506">
    <property type="term" value="F:iron ion binding"/>
    <property type="evidence" value="ECO:0007669"/>
    <property type="project" value="InterPro"/>
</dbReference>
<comment type="caution">
    <text evidence="7">The sequence shown here is derived from an EMBL/GenBank/DDBJ whole genome shotgun (WGS) entry which is preliminary data.</text>
</comment>